<dbReference type="InterPro" id="IPR045224">
    <property type="entry name" value="HDZip_class_I_plant"/>
</dbReference>
<dbReference type="InterPro" id="IPR017970">
    <property type="entry name" value="Homeobox_CS"/>
</dbReference>
<keyword evidence="3 8" id="KW-0238">DNA-binding</keyword>
<dbReference type="SMART" id="SM00389">
    <property type="entry name" value="HOX"/>
    <property type="match status" value="1"/>
</dbReference>
<dbReference type="GO" id="GO:0045893">
    <property type="term" value="P:positive regulation of DNA-templated transcription"/>
    <property type="evidence" value="ECO:0007669"/>
    <property type="project" value="TreeGrafter"/>
</dbReference>
<gene>
    <name evidence="12" type="ORF">Sjap_023642</name>
</gene>
<dbReference type="GO" id="GO:0043565">
    <property type="term" value="F:sequence-specific DNA binding"/>
    <property type="evidence" value="ECO:0007669"/>
    <property type="project" value="InterPro"/>
</dbReference>
<evidence type="ECO:0000256" key="6">
    <source>
        <dbReference type="ARBA" id="ARBA00023242"/>
    </source>
</evidence>
<dbReference type="Gene3D" id="1.10.10.60">
    <property type="entry name" value="Homeodomain-like"/>
    <property type="match status" value="1"/>
</dbReference>
<evidence type="ECO:0000256" key="9">
    <source>
        <dbReference type="RuleBase" id="RU000682"/>
    </source>
</evidence>
<dbReference type="PANTHER" id="PTHR24326">
    <property type="entry name" value="HOMEOBOX-LEUCINE ZIPPER PROTEIN"/>
    <property type="match status" value="1"/>
</dbReference>
<dbReference type="EMBL" id="JBBNAE010000010">
    <property type="protein sequence ID" value="KAK9090465.1"/>
    <property type="molecule type" value="Genomic_DNA"/>
</dbReference>
<dbReference type="InterPro" id="IPR001356">
    <property type="entry name" value="HD"/>
</dbReference>
<name>A0AAP0HPE7_9MAGN</name>
<feature type="domain" description="Homeobox" evidence="11">
    <location>
        <begin position="64"/>
        <end position="124"/>
    </location>
</feature>
<evidence type="ECO:0000259" key="11">
    <source>
        <dbReference type="PROSITE" id="PS50071"/>
    </source>
</evidence>
<dbReference type="PANTHER" id="PTHR24326:SF497">
    <property type="entry name" value="HOMEOBOX-LEUCINE ZIPPER PROTEIN HAT5"/>
    <property type="match status" value="1"/>
</dbReference>
<evidence type="ECO:0000313" key="13">
    <source>
        <dbReference type="Proteomes" id="UP001417504"/>
    </source>
</evidence>
<keyword evidence="6 8" id="KW-0539">Nucleus</keyword>
<evidence type="ECO:0000256" key="8">
    <source>
        <dbReference type="PROSITE-ProRule" id="PRU00108"/>
    </source>
</evidence>
<comment type="similarity">
    <text evidence="7 10">Belongs to the HD-ZIP homeobox family. Class I subfamily.</text>
</comment>
<dbReference type="InterPro" id="IPR003106">
    <property type="entry name" value="Leu_zip_homeo"/>
</dbReference>
<dbReference type="CDD" id="cd00086">
    <property type="entry name" value="homeodomain"/>
    <property type="match status" value="1"/>
</dbReference>
<evidence type="ECO:0000256" key="3">
    <source>
        <dbReference type="ARBA" id="ARBA00023125"/>
    </source>
</evidence>
<sequence>MNPAGNRFFLSGDAPRRSNMLVLGSLDPIFRSGSLMGMDESSKRRPFFSSPDELMIEEEYYDEQSPDQKKRRLTSEQVYLLEKSFEEENKLEPERKTQLAKKLGLQPRQVAVWFQNRRARWKTKQLEKDYDLLKASYDSLLSNYHAIVKDKEKLKSEVVSLTEKLQTKEWERVGGGIELVVSQKPDSLIPYASGAVMVDDDPDGMLGVHVNVKGEDYLSSPGSGGGGSDVVDEDGPHIMDSGHSYFAVNDYHGCMGHVEGVQSEVDDGQDNFSEVFAAAEQQQNTLGLWVWS</sequence>
<keyword evidence="13" id="KW-1185">Reference proteome</keyword>
<dbReference type="PRINTS" id="PR00031">
    <property type="entry name" value="HTHREPRESSR"/>
</dbReference>
<dbReference type="SUPFAM" id="SSF46689">
    <property type="entry name" value="Homeodomain-like"/>
    <property type="match status" value="1"/>
</dbReference>
<evidence type="ECO:0000256" key="7">
    <source>
        <dbReference type="ARBA" id="ARBA00025748"/>
    </source>
</evidence>
<dbReference type="InterPro" id="IPR009057">
    <property type="entry name" value="Homeodomain-like_sf"/>
</dbReference>
<reference evidence="12 13" key="1">
    <citation type="submission" date="2024-01" db="EMBL/GenBank/DDBJ databases">
        <title>Genome assemblies of Stephania.</title>
        <authorList>
            <person name="Yang L."/>
        </authorList>
    </citation>
    <scope>NUCLEOTIDE SEQUENCE [LARGE SCALE GENOMIC DNA]</scope>
    <source>
        <strain evidence="12">QJT</strain>
        <tissue evidence="12">Leaf</tissue>
    </source>
</reference>
<evidence type="ECO:0000256" key="10">
    <source>
        <dbReference type="RuleBase" id="RU369038"/>
    </source>
</evidence>
<keyword evidence="4 8" id="KW-0371">Homeobox</keyword>
<proteinExistence type="inferred from homology"/>
<dbReference type="Pfam" id="PF02183">
    <property type="entry name" value="HALZ"/>
    <property type="match status" value="1"/>
</dbReference>
<feature type="DNA-binding region" description="Homeobox" evidence="8">
    <location>
        <begin position="66"/>
        <end position="125"/>
    </location>
</feature>
<organism evidence="12 13">
    <name type="scientific">Stephania japonica</name>
    <dbReference type="NCBI Taxonomy" id="461633"/>
    <lineage>
        <taxon>Eukaryota</taxon>
        <taxon>Viridiplantae</taxon>
        <taxon>Streptophyta</taxon>
        <taxon>Embryophyta</taxon>
        <taxon>Tracheophyta</taxon>
        <taxon>Spermatophyta</taxon>
        <taxon>Magnoliopsida</taxon>
        <taxon>Ranunculales</taxon>
        <taxon>Menispermaceae</taxon>
        <taxon>Menispermoideae</taxon>
        <taxon>Cissampelideae</taxon>
        <taxon>Stephania</taxon>
    </lineage>
</organism>
<keyword evidence="5 10" id="KW-0804">Transcription</keyword>
<dbReference type="GO" id="GO:0005634">
    <property type="term" value="C:nucleus"/>
    <property type="evidence" value="ECO:0007669"/>
    <property type="project" value="UniProtKB-SubCell"/>
</dbReference>
<evidence type="ECO:0000256" key="5">
    <source>
        <dbReference type="ARBA" id="ARBA00023163"/>
    </source>
</evidence>
<dbReference type="AlphaFoldDB" id="A0AAP0HPE7"/>
<dbReference type="Proteomes" id="UP001417504">
    <property type="component" value="Unassembled WGS sequence"/>
</dbReference>
<comment type="function">
    <text evidence="10">Transcription factor.</text>
</comment>
<comment type="caution">
    <text evidence="12">The sequence shown here is derived from an EMBL/GenBank/DDBJ whole genome shotgun (WGS) entry which is preliminary data.</text>
</comment>
<dbReference type="PROSITE" id="PS50071">
    <property type="entry name" value="HOMEOBOX_2"/>
    <property type="match status" value="1"/>
</dbReference>
<dbReference type="GO" id="GO:0000981">
    <property type="term" value="F:DNA-binding transcription factor activity, RNA polymerase II-specific"/>
    <property type="evidence" value="ECO:0007669"/>
    <property type="project" value="UniProtKB-UniRule"/>
</dbReference>
<dbReference type="FunFam" id="1.10.10.60:FF:000159">
    <property type="entry name" value="Homeobox-leucine zipper protein HAT5"/>
    <property type="match status" value="1"/>
</dbReference>
<dbReference type="InterPro" id="IPR000047">
    <property type="entry name" value="HTH_motif"/>
</dbReference>
<comment type="subcellular location">
    <subcellularLocation>
        <location evidence="1 8 9">Nucleus</location>
    </subcellularLocation>
</comment>
<protein>
    <recommendedName>
        <fullName evidence="10">Homeobox-leucine zipper protein</fullName>
    </recommendedName>
    <alternativeName>
        <fullName evidence="10">HD-ZIP protein</fullName>
    </alternativeName>
    <alternativeName>
        <fullName evidence="10">Homeodomain transcription factor</fullName>
    </alternativeName>
</protein>
<dbReference type="Pfam" id="PF00046">
    <property type="entry name" value="Homeodomain"/>
    <property type="match status" value="1"/>
</dbReference>
<accession>A0AAP0HPE7</accession>
<evidence type="ECO:0000256" key="1">
    <source>
        <dbReference type="ARBA" id="ARBA00004123"/>
    </source>
</evidence>
<evidence type="ECO:0000256" key="2">
    <source>
        <dbReference type="ARBA" id="ARBA00023015"/>
    </source>
</evidence>
<dbReference type="GO" id="GO:0042802">
    <property type="term" value="F:identical protein binding"/>
    <property type="evidence" value="ECO:0007669"/>
    <property type="project" value="UniProtKB-ARBA"/>
</dbReference>
<evidence type="ECO:0000313" key="12">
    <source>
        <dbReference type="EMBL" id="KAK9090465.1"/>
    </source>
</evidence>
<evidence type="ECO:0000256" key="4">
    <source>
        <dbReference type="ARBA" id="ARBA00023155"/>
    </source>
</evidence>
<keyword evidence="2 10" id="KW-0805">Transcription regulation</keyword>
<dbReference type="PROSITE" id="PS00027">
    <property type="entry name" value="HOMEOBOX_1"/>
    <property type="match status" value="1"/>
</dbReference>